<organism evidence="4 5">
    <name type="scientific">Nitzschia inconspicua</name>
    <dbReference type="NCBI Taxonomy" id="303405"/>
    <lineage>
        <taxon>Eukaryota</taxon>
        <taxon>Sar</taxon>
        <taxon>Stramenopiles</taxon>
        <taxon>Ochrophyta</taxon>
        <taxon>Bacillariophyta</taxon>
        <taxon>Bacillariophyceae</taxon>
        <taxon>Bacillariophycidae</taxon>
        <taxon>Bacillariales</taxon>
        <taxon>Bacillariaceae</taxon>
        <taxon>Nitzschia</taxon>
    </lineage>
</organism>
<dbReference type="Proteomes" id="UP000693970">
    <property type="component" value="Unassembled WGS sequence"/>
</dbReference>
<feature type="signal peptide" evidence="3">
    <location>
        <begin position="1"/>
        <end position="21"/>
    </location>
</feature>
<evidence type="ECO:0000313" key="4">
    <source>
        <dbReference type="EMBL" id="KAG7354068.1"/>
    </source>
</evidence>
<evidence type="ECO:0000256" key="2">
    <source>
        <dbReference type="SAM" id="Phobius"/>
    </source>
</evidence>
<feature type="chain" id="PRO_5039947553" evidence="3">
    <location>
        <begin position="22"/>
        <end position="454"/>
    </location>
</feature>
<evidence type="ECO:0000313" key="5">
    <source>
        <dbReference type="Proteomes" id="UP000693970"/>
    </source>
</evidence>
<reference evidence="4" key="1">
    <citation type="journal article" date="2021" name="Sci. Rep.">
        <title>Diploid genomic architecture of Nitzschia inconspicua, an elite biomass production diatom.</title>
        <authorList>
            <person name="Oliver A."/>
            <person name="Podell S."/>
            <person name="Pinowska A."/>
            <person name="Traller J.C."/>
            <person name="Smith S.R."/>
            <person name="McClure R."/>
            <person name="Beliaev A."/>
            <person name="Bohutskyi P."/>
            <person name="Hill E.A."/>
            <person name="Rabines A."/>
            <person name="Zheng H."/>
            <person name="Allen L.Z."/>
            <person name="Kuo A."/>
            <person name="Grigoriev I.V."/>
            <person name="Allen A.E."/>
            <person name="Hazlebeck D."/>
            <person name="Allen E.E."/>
        </authorList>
    </citation>
    <scope>NUCLEOTIDE SEQUENCE</scope>
    <source>
        <strain evidence="4">Hildebrandi</strain>
    </source>
</reference>
<feature type="compositionally biased region" description="Low complexity" evidence="1">
    <location>
        <begin position="277"/>
        <end position="287"/>
    </location>
</feature>
<dbReference type="AlphaFoldDB" id="A0A9K3L1U9"/>
<gene>
    <name evidence="4" type="ORF">IV203_003424</name>
</gene>
<feature type="transmembrane region" description="Helical" evidence="2">
    <location>
        <begin position="328"/>
        <end position="347"/>
    </location>
</feature>
<proteinExistence type="predicted"/>
<feature type="region of interest" description="Disordered" evidence="1">
    <location>
        <begin position="275"/>
        <end position="300"/>
    </location>
</feature>
<sequence>MARHLLLAVGAAVVCVNSTNSSSPSFHVRNPFAYRRRHLLDSLPTFSASDDGVDIVFPLIELQLFGTSGNALSEDAYDALQDATNLYLQDLLGNREWRTAATRTDAVATENKGQNSDTFPSQPFLSNVRTEVLSDRPLVEHLSGRVRRHLATEGVESSHERGLEQVVVGNQLELQTTLTFQDSAKLIGSITEFPWMDTGVGNENDIGSAAAASGEDQEYYPSFVPLEEDLDAAFTEAFEDLSNSFFWVHLWTLLNQGSTALQSEFENLSQVIAKDATTPSTEESTPSPEEEQKEVVDSPSVNSTIANLDQQEDGSYVVQSRSSTTLNISLIVVLTVVVVLTICIFAWRCYCRRRHKDAISPIDIIPEIDSDSIYGEDSEDVHEEEQDDCKDSQQAETFPVDEKRQRSFTQSQPDNQQFESKASPQILKITFPIDDKRRWSFLQRQTEHQVYIEA</sequence>
<keyword evidence="2" id="KW-0812">Transmembrane</keyword>
<feature type="region of interest" description="Disordered" evidence="1">
    <location>
        <begin position="370"/>
        <end position="423"/>
    </location>
</feature>
<evidence type="ECO:0000256" key="3">
    <source>
        <dbReference type="SAM" id="SignalP"/>
    </source>
</evidence>
<dbReference type="EMBL" id="JAGRRH010000016">
    <property type="protein sequence ID" value="KAG7354068.1"/>
    <property type="molecule type" value="Genomic_DNA"/>
</dbReference>
<reference evidence="4" key="2">
    <citation type="submission" date="2021-04" db="EMBL/GenBank/DDBJ databases">
        <authorList>
            <person name="Podell S."/>
        </authorList>
    </citation>
    <scope>NUCLEOTIDE SEQUENCE</scope>
    <source>
        <strain evidence="4">Hildebrandi</strain>
    </source>
</reference>
<keyword evidence="5" id="KW-1185">Reference proteome</keyword>
<feature type="compositionally biased region" description="Polar residues" evidence="1">
    <location>
        <begin position="407"/>
        <end position="423"/>
    </location>
</feature>
<accession>A0A9K3L1U9</accession>
<protein>
    <submittedName>
        <fullName evidence="4">Uncharacterized protein</fullName>
    </submittedName>
</protein>
<comment type="caution">
    <text evidence="4">The sequence shown here is derived from an EMBL/GenBank/DDBJ whole genome shotgun (WGS) entry which is preliminary data.</text>
</comment>
<evidence type="ECO:0000256" key="1">
    <source>
        <dbReference type="SAM" id="MobiDB-lite"/>
    </source>
</evidence>
<feature type="compositionally biased region" description="Acidic residues" evidence="1">
    <location>
        <begin position="370"/>
        <end position="388"/>
    </location>
</feature>
<name>A0A9K3L1U9_9STRA</name>
<keyword evidence="3" id="KW-0732">Signal</keyword>
<keyword evidence="2" id="KW-0472">Membrane</keyword>
<keyword evidence="2" id="KW-1133">Transmembrane helix</keyword>